<sequence length="384" mass="43870">MAQYRYEAEHQIDNFADALEILSPVVALRRIRELDTNSKLIRVMPFNVDHVGAIRGVLCSIHRRDKNFDPREAASSLLLQGAWSDAAFEAVMVILRDAAPIPDEDLLDACHDNWDPEKRHIFEAHGLDVITKQKPIAQLIDELISNPNSTGSQWKNLTRKEGLYYDLVEYHKGGYHRCDSVRLAKRCLEPNVANQAASLITCGKPSSQRRKIVAYMRKYIWDSEDGPRFVKRFCDIYESLDQKERETVICAIDTSCEKLCEMPRAIVRNFHRATTSETPSSASGQKAYGPEKQKQAVKKAKVVVRQHFRQYGTYSHIDDAGLDRLLKDLARACDQWDTDEHRLIPDSLLNAPINVAFDLNNAMIDYVQDKGCKHEGSWMSPRRV</sequence>
<dbReference type="Proteomes" id="UP001446871">
    <property type="component" value="Unassembled WGS sequence"/>
</dbReference>
<name>A0ABR1W0W6_9PEZI</name>
<dbReference type="EMBL" id="JAQQWM010000002">
    <property type="protein sequence ID" value="KAK8077141.1"/>
    <property type="molecule type" value="Genomic_DNA"/>
</dbReference>
<proteinExistence type="predicted"/>
<accession>A0ABR1W0W6</accession>
<keyword evidence="3" id="KW-1185">Reference proteome</keyword>
<feature type="compositionally biased region" description="Polar residues" evidence="1">
    <location>
        <begin position="272"/>
        <end position="284"/>
    </location>
</feature>
<organism evidence="2 3">
    <name type="scientific">Apiospora saccharicola</name>
    <dbReference type="NCBI Taxonomy" id="335842"/>
    <lineage>
        <taxon>Eukaryota</taxon>
        <taxon>Fungi</taxon>
        <taxon>Dikarya</taxon>
        <taxon>Ascomycota</taxon>
        <taxon>Pezizomycotina</taxon>
        <taxon>Sordariomycetes</taxon>
        <taxon>Xylariomycetidae</taxon>
        <taxon>Amphisphaeriales</taxon>
        <taxon>Apiosporaceae</taxon>
        <taxon>Apiospora</taxon>
    </lineage>
</organism>
<evidence type="ECO:0000313" key="3">
    <source>
        <dbReference type="Proteomes" id="UP001446871"/>
    </source>
</evidence>
<evidence type="ECO:0000256" key="1">
    <source>
        <dbReference type="SAM" id="MobiDB-lite"/>
    </source>
</evidence>
<protein>
    <submittedName>
        <fullName evidence="2">Uncharacterized protein</fullName>
    </submittedName>
</protein>
<comment type="caution">
    <text evidence="2">The sequence shown here is derived from an EMBL/GenBank/DDBJ whole genome shotgun (WGS) entry which is preliminary data.</text>
</comment>
<feature type="region of interest" description="Disordered" evidence="1">
    <location>
        <begin position="272"/>
        <end position="294"/>
    </location>
</feature>
<reference evidence="2 3" key="1">
    <citation type="submission" date="2023-01" db="EMBL/GenBank/DDBJ databases">
        <title>Analysis of 21 Apiospora genomes using comparative genomics revels a genus with tremendous synthesis potential of carbohydrate active enzymes and secondary metabolites.</title>
        <authorList>
            <person name="Sorensen T."/>
        </authorList>
    </citation>
    <scope>NUCLEOTIDE SEQUENCE [LARGE SCALE GENOMIC DNA]</scope>
    <source>
        <strain evidence="2 3">CBS 83171</strain>
    </source>
</reference>
<gene>
    <name evidence="2" type="ORF">PG996_003311</name>
</gene>
<evidence type="ECO:0000313" key="2">
    <source>
        <dbReference type="EMBL" id="KAK8077141.1"/>
    </source>
</evidence>